<accession>A0A099WKS3</accession>
<keyword evidence="3" id="KW-1185">Reference proteome</keyword>
<keyword evidence="1" id="KW-0472">Membrane</keyword>
<dbReference type="OrthoDB" id="2325977at2"/>
<feature type="transmembrane region" description="Helical" evidence="1">
    <location>
        <begin position="71"/>
        <end position="91"/>
    </location>
</feature>
<proteinExistence type="predicted"/>
<evidence type="ECO:0000256" key="1">
    <source>
        <dbReference type="SAM" id="Phobius"/>
    </source>
</evidence>
<organism evidence="2 3">
    <name type="scientific">Listeria booriae</name>
    <dbReference type="NCBI Taxonomy" id="1552123"/>
    <lineage>
        <taxon>Bacteria</taxon>
        <taxon>Bacillati</taxon>
        <taxon>Bacillota</taxon>
        <taxon>Bacilli</taxon>
        <taxon>Bacillales</taxon>
        <taxon>Listeriaceae</taxon>
        <taxon>Listeria</taxon>
    </lineage>
</organism>
<gene>
    <name evidence="2" type="ORF">EP57_00420</name>
</gene>
<evidence type="ECO:0000313" key="2">
    <source>
        <dbReference type="EMBL" id="KGL45497.1"/>
    </source>
</evidence>
<dbReference type="Proteomes" id="UP000029844">
    <property type="component" value="Unassembled WGS sequence"/>
</dbReference>
<feature type="transmembrane region" description="Helical" evidence="1">
    <location>
        <begin position="44"/>
        <end position="64"/>
    </location>
</feature>
<evidence type="ECO:0000313" key="3">
    <source>
        <dbReference type="Proteomes" id="UP000029844"/>
    </source>
</evidence>
<feature type="transmembrane region" description="Helical" evidence="1">
    <location>
        <begin position="9"/>
        <end position="32"/>
    </location>
</feature>
<name>A0A099WKS3_9LIST</name>
<dbReference type="AlphaFoldDB" id="A0A099WKS3"/>
<protein>
    <submittedName>
        <fullName evidence="2">Uncharacterized protein</fullName>
    </submittedName>
</protein>
<sequence>MTQKSNNKYYATLVIAICYSAIGILSLIFATGVGNGIKLDDNQLVGYIVAIISLSLACFSFSATNIRIRRIVTLLLLILSLIFAVLPYVNMLSFNEAMFIFILPSSIFLLLIIFFGCDFLITTRKLK</sequence>
<comment type="caution">
    <text evidence="2">The sequence shown here is derived from an EMBL/GenBank/DDBJ whole genome shotgun (WGS) entry which is preliminary data.</text>
</comment>
<keyword evidence="1" id="KW-0812">Transmembrane</keyword>
<reference evidence="2 3" key="1">
    <citation type="submission" date="2014-05" db="EMBL/GenBank/DDBJ databases">
        <title>Novel Listeriaceae from food processing environments.</title>
        <authorList>
            <person name="den Bakker H.C."/>
        </authorList>
    </citation>
    <scope>NUCLEOTIDE SEQUENCE [LARGE SCALE GENOMIC DNA]</scope>
    <source>
        <strain evidence="2 3">FSL A5-0281</strain>
    </source>
</reference>
<keyword evidence="1" id="KW-1133">Transmembrane helix</keyword>
<dbReference type="EMBL" id="JNFA01000001">
    <property type="protein sequence ID" value="KGL45497.1"/>
    <property type="molecule type" value="Genomic_DNA"/>
</dbReference>
<dbReference type="RefSeq" id="WP_036083091.1">
    <property type="nucleotide sequence ID" value="NZ_CBCSHQ010000002.1"/>
</dbReference>
<feature type="transmembrane region" description="Helical" evidence="1">
    <location>
        <begin position="97"/>
        <end position="121"/>
    </location>
</feature>
<dbReference type="GeneID" id="58715913"/>